<evidence type="ECO:0000256" key="1">
    <source>
        <dbReference type="SAM" id="MobiDB-lite"/>
    </source>
</evidence>
<dbReference type="PANTHER" id="PTHR35010:SF2">
    <property type="entry name" value="BLL4672 PROTEIN"/>
    <property type="match status" value="1"/>
</dbReference>
<dbReference type="Pfam" id="PF13560">
    <property type="entry name" value="HTH_31"/>
    <property type="match status" value="1"/>
</dbReference>
<name>A0A173LP08_9ACTN</name>
<evidence type="ECO:0000313" key="3">
    <source>
        <dbReference type="EMBL" id="ANI94006.1"/>
    </source>
</evidence>
<dbReference type="CDD" id="cd00093">
    <property type="entry name" value="HTH_XRE"/>
    <property type="match status" value="1"/>
</dbReference>
<dbReference type="GO" id="GO:0003677">
    <property type="term" value="F:DNA binding"/>
    <property type="evidence" value="ECO:0007669"/>
    <property type="project" value="InterPro"/>
</dbReference>
<dbReference type="Gene3D" id="3.30.450.180">
    <property type="match status" value="1"/>
</dbReference>
<keyword evidence="4" id="KW-1185">Reference proteome</keyword>
<dbReference type="STRING" id="499555.BJL86_3247"/>
<dbReference type="InterPro" id="IPR001387">
    <property type="entry name" value="Cro/C1-type_HTH"/>
</dbReference>
<evidence type="ECO:0000313" key="4">
    <source>
        <dbReference type="Proteomes" id="UP000186104"/>
    </source>
</evidence>
<dbReference type="InterPro" id="IPR041413">
    <property type="entry name" value="MLTR_LBD"/>
</dbReference>
<dbReference type="SMART" id="SM00530">
    <property type="entry name" value="HTH_XRE"/>
    <property type="match status" value="1"/>
</dbReference>
<accession>A0A173LP08</accession>
<dbReference type="InterPro" id="IPR010982">
    <property type="entry name" value="Lambda_DNA-bd_dom_sf"/>
</dbReference>
<dbReference type="EMBL" id="CP015961">
    <property type="protein sequence ID" value="ANI94006.1"/>
    <property type="molecule type" value="Genomic_DNA"/>
</dbReference>
<evidence type="ECO:0000259" key="2">
    <source>
        <dbReference type="PROSITE" id="PS50943"/>
    </source>
</evidence>
<proteinExistence type="predicted"/>
<dbReference type="SUPFAM" id="SSF47413">
    <property type="entry name" value="lambda repressor-like DNA-binding domains"/>
    <property type="match status" value="1"/>
</dbReference>
<feature type="region of interest" description="Disordered" evidence="1">
    <location>
        <begin position="296"/>
        <end position="316"/>
    </location>
</feature>
<dbReference type="Gene3D" id="1.10.260.40">
    <property type="entry name" value="lambda repressor-like DNA-binding domains"/>
    <property type="match status" value="1"/>
</dbReference>
<organism evidence="3 4">
    <name type="scientific">Dietzia timorensis</name>
    <dbReference type="NCBI Taxonomy" id="499555"/>
    <lineage>
        <taxon>Bacteria</taxon>
        <taxon>Bacillati</taxon>
        <taxon>Actinomycetota</taxon>
        <taxon>Actinomycetes</taxon>
        <taxon>Mycobacteriales</taxon>
        <taxon>Dietziaceae</taxon>
        <taxon>Dietzia</taxon>
    </lineage>
</organism>
<dbReference type="PROSITE" id="PS50943">
    <property type="entry name" value="HTH_CROC1"/>
    <property type="match status" value="1"/>
</dbReference>
<feature type="domain" description="HTH cro/C1-type" evidence="2">
    <location>
        <begin position="49"/>
        <end position="91"/>
    </location>
</feature>
<dbReference type="OrthoDB" id="3608749at2"/>
<dbReference type="Pfam" id="PF17765">
    <property type="entry name" value="MLTR_LBD"/>
    <property type="match status" value="1"/>
</dbReference>
<dbReference type="PANTHER" id="PTHR35010">
    <property type="entry name" value="BLL4672 PROTEIN-RELATED"/>
    <property type="match status" value="1"/>
</dbReference>
<dbReference type="RefSeq" id="WP_082908568.1">
    <property type="nucleotide sequence ID" value="NZ_CP015961.1"/>
</dbReference>
<dbReference type="Proteomes" id="UP000186104">
    <property type="component" value="Chromosome"/>
</dbReference>
<dbReference type="KEGG" id="dtm:BJL86_3247"/>
<dbReference type="AlphaFoldDB" id="A0A173LP08"/>
<reference evidence="3 4" key="1">
    <citation type="submission" date="2016-06" db="EMBL/GenBank/DDBJ databases">
        <title>Complete genome sequence of a saline-alkali tolerant type strain Dietzia timorensis ID05-A0528T.</title>
        <authorList>
            <person name="Wu X."/>
        </authorList>
    </citation>
    <scope>NUCLEOTIDE SEQUENCE [LARGE SCALE GENOMIC DNA]</scope>
    <source>
        <strain evidence="3 4">ID05-A0528</strain>
    </source>
</reference>
<sequence>MAARDHTGIAAGKGAVREFLMSRRGKITPEQAGIATHGERRVPGLRRGEVADLAGISPEYYAKLERGALAGASRSILDAVARALQLDEAEHAHLLDLARAVDGIPTSGRRRGRAAATAQVRPGLRGVVDSITDAVAFVRNSYQDIVAINSLGRAFYSPVIGSGGRTPNLARFQFLDPASRDFYPDWESMARMCVGVMRTETGIAPNDSTLQNLVGELATGSEDFARLWAEHDVRIHGAGTKRFAHPEVGEMELRFEELGVTADAGLNLYVYSAPIGSADHDKLQLLGAWSQPAAEFPADAVGPRAREATTNDSKEH</sequence>
<gene>
    <name evidence="3" type="ORF">BJL86_3247</name>
</gene>
<feature type="compositionally biased region" description="Basic and acidic residues" evidence="1">
    <location>
        <begin position="304"/>
        <end position="316"/>
    </location>
</feature>
<protein>
    <recommendedName>
        <fullName evidence="2">HTH cro/C1-type domain-containing protein</fullName>
    </recommendedName>
</protein>